<dbReference type="GO" id="GO:0098793">
    <property type="term" value="C:presynapse"/>
    <property type="evidence" value="ECO:0007669"/>
    <property type="project" value="GOC"/>
</dbReference>
<dbReference type="PANTHER" id="PTHR31640">
    <property type="entry name" value="TRANSMEMBRANE PROTEIN KIAA1109"/>
    <property type="match status" value="1"/>
</dbReference>
<dbReference type="PaxDb" id="8022-A0A060VT28"/>
<dbReference type="STRING" id="8022.A0A060VT28"/>
<feature type="compositionally biased region" description="Polar residues" evidence="1">
    <location>
        <begin position="153"/>
        <end position="168"/>
    </location>
</feature>
<dbReference type="InterPro" id="IPR033616">
    <property type="entry name" value="BLTP1"/>
</dbReference>
<sequence>MYKLLNFYSLISDPTGILEKSSPENCLSDGGRSPSEPLCRVIFENEQEDPTTPTNKPSSGLGAGGRRRSLVSSEPQHVTLIVFGIGMVNRTHLEADIGGLTMEAELKKIHGSFTLKEKMKGNLKSYHIQLGGTFGYKSNANLPTLRPGIRLSRSGSSVWTTTQDNGSDPSRRPKTTAPQKGQTARSSGQAP</sequence>
<dbReference type="EMBL" id="FR904260">
    <property type="protein sequence ID" value="CDQ56119.1"/>
    <property type="molecule type" value="Genomic_DNA"/>
</dbReference>
<feature type="compositionally biased region" description="Polar residues" evidence="1">
    <location>
        <begin position="176"/>
        <end position="191"/>
    </location>
</feature>
<dbReference type="PANTHER" id="PTHR31640:SF1">
    <property type="entry name" value="BRIDGE-LIKE LIPID TRANSFER PROTEIN FAMILY MEMBER 1"/>
    <property type="match status" value="1"/>
</dbReference>
<organism evidence="3 4">
    <name type="scientific">Oncorhynchus mykiss</name>
    <name type="common">Rainbow trout</name>
    <name type="synonym">Salmo gairdneri</name>
    <dbReference type="NCBI Taxonomy" id="8022"/>
    <lineage>
        <taxon>Eukaryota</taxon>
        <taxon>Metazoa</taxon>
        <taxon>Chordata</taxon>
        <taxon>Craniata</taxon>
        <taxon>Vertebrata</taxon>
        <taxon>Euteleostomi</taxon>
        <taxon>Actinopterygii</taxon>
        <taxon>Neopterygii</taxon>
        <taxon>Teleostei</taxon>
        <taxon>Protacanthopterygii</taxon>
        <taxon>Salmoniformes</taxon>
        <taxon>Salmonidae</taxon>
        <taxon>Salmoninae</taxon>
        <taxon>Oncorhynchus</taxon>
    </lineage>
</organism>
<feature type="region of interest" description="Disordered" evidence="1">
    <location>
        <begin position="45"/>
        <end position="71"/>
    </location>
</feature>
<evidence type="ECO:0000313" key="3">
    <source>
        <dbReference type="EMBL" id="CDQ56119.1"/>
    </source>
</evidence>
<proteinExistence type="predicted"/>
<dbReference type="Proteomes" id="UP000193380">
    <property type="component" value="Chromosome 19"/>
</dbReference>
<evidence type="ECO:0000313" key="4">
    <source>
        <dbReference type="Proteomes" id="UP000193380"/>
    </source>
</evidence>
<accession>A0A060VT28</accession>
<feature type="region of interest" description="Disordered" evidence="1">
    <location>
        <begin position="148"/>
        <end position="191"/>
    </location>
</feature>
<dbReference type="Pfam" id="PF25039">
    <property type="entry name" value="BLTP1_M"/>
    <property type="match status" value="1"/>
</dbReference>
<reference evidence="3 4" key="1">
    <citation type="journal article" date="2014" name="Nat. Commun.">
        <title>The rainbow trout genome provides novel insights into evolution after whole-genome duplication in vertebrates.</title>
        <authorList>
            <person name="Berthelot C."/>
            <person name="Brunet F."/>
            <person name="Chalopin D."/>
            <person name="Juanchich A."/>
            <person name="Bernard M."/>
            <person name="Noel B."/>
            <person name="Bento P."/>
            <person name="Da Silva C."/>
            <person name="Labadie K."/>
            <person name="Alberti A."/>
            <person name="Aury J.M."/>
            <person name="Louis A."/>
            <person name="Dehais P."/>
            <person name="Bardou P."/>
            <person name="Montfort J."/>
            <person name="Klopp C."/>
            <person name="Cabau C."/>
            <person name="Gaspin C."/>
            <person name="Thorgaard G.H."/>
            <person name="Boussaha M."/>
            <person name="Quillet E."/>
            <person name="Guyomard R."/>
            <person name="Galiana D."/>
            <person name="Bobe J."/>
            <person name="Volff J.N."/>
            <person name="Genet C."/>
            <person name="Wincker P."/>
            <person name="Jaillon O."/>
            <person name="Roest Crollius H."/>
            <person name="Guiguen Y."/>
        </authorList>
    </citation>
    <scope>NUCLEOTIDE SEQUENCE [LARGE SCALE GENOMIC DNA]</scope>
</reference>
<evidence type="ECO:0000259" key="2">
    <source>
        <dbReference type="Pfam" id="PF25039"/>
    </source>
</evidence>
<feature type="domain" description="Bridge-like lipid transfer protein family member 1 middle region" evidence="2">
    <location>
        <begin position="1"/>
        <end position="124"/>
    </location>
</feature>
<name>A0A060VT28_ONCMY</name>
<dbReference type="InterPro" id="IPR056741">
    <property type="entry name" value="BLTP1_M"/>
</dbReference>
<gene>
    <name evidence="3" type="ORF">GSONMT00076614001</name>
</gene>
<evidence type="ECO:0000256" key="1">
    <source>
        <dbReference type="SAM" id="MobiDB-lite"/>
    </source>
</evidence>
<dbReference type="GO" id="GO:0048488">
    <property type="term" value="P:synaptic vesicle endocytosis"/>
    <property type="evidence" value="ECO:0007669"/>
    <property type="project" value="TreeGrafter"/>
</dbReference>
<dbReference type="AlphaFoldDB" id="A0A060VT28"/>
<protein>
    <recommendedName>
        <fullName evidence="2">Bridge-like lipid transfer protein family member 1 middle region domain-containing protein</fullName>
    </recommendedName>
</protein>